<dbReference type="SMART" id="SM00028">
    <property type="entry name" value="TPR"/>
    <property type="match status" value="6"/>
</dbReference>
<dbReference type="PROSITE" id="PS50293">
    <property type="entry name" value="TPR_REGION"/>
    <property type="match status" value="1"/>
</dbReference>
<dbReference type="SUPFAM" id="SSF48452">
    <property type="entry name" value="TPR-like"/>
    <property type="match status" value="1"/>
</dbReference>
<dbReference type="InterPro" id="IPR052384">
    <property type="entry name" value="TMTC_O-mannosyltransferase"/>
</dbReference>
<feature type="repeat" description="TPR" evidence="1">
    <location>
        <begin position="206"/>
        <end position="239"/>
    </location>
</feature>
<dbReference type="GO" id="GO:0000030">
    <property type="term" value="F:mannosyltransferase activity"/>
    <property type="evidence" value="ECO:0007669"/>
    <property type="project" value="TreeGrafter"/>
</dbReference>
<dbReference type="RefSeq" id="WP_072821374.1">
    <property type="nucleotide sequence ID" value="NZ_LT670849.1"/>
</dbReference>
<reference evidence="3" key="1">
    <citation type="submission" date="2016-11" db="EMBL/GenBank/DDBJ databases">
        <authorList>
            <person name="Varghese N."/>
            <person name="Submissions S."/>
        </authorList>
    </citation>
    <scope>NUCLEOTIDE SEQUENCE [LARGE SCALE GENOMIC DNA]</scope>
    <source>
        <strain evidence="3">GAS401</strain>
    </source>
</reference>
<proteinExistence type="predicted"/>
<dbReference type="Proteomes" id="UP000184096">
    <property type="component" value="Chromosome I"/>
</dbReference>
<organism evidence="2 3">
    <name type="scientific">Bradyrhizobium erythrophlei</name>
    <dbReference type="NCBI Taxonomy" id="1437360"/>
    <lineage>
        <taxon>Bacteria</taxon>
        <taxon>Pseudomonadati</taxon>
        <taxon>Pseudomonadota</taxon>
        <taxon>Alphaproteobacteria</taxon>
        <taxon>Hyphomicrobiales</taxon>
        <taxon>Nitrobacteraceae</taxon>
        <taxon>Bradyrhizobium</taxon>
    </lineage>
</organism>
<dbReference type="GO" id="GO:0035269">
    <property type="term" value="P:protein O-linked glycosylation via mannose"/>
    <property type="evidence" value="ECO:0007669"/>
    <property type="project" value="TreeGrafter"/>
</dbReference>
<dbReference type="AlphaFoldDB" id="A0A1M7UE07"/>
<dbReference type="Pfam" id="PF13432">
    <property type="entry name" value="TPR_16"/>
    <property type="match status" value="2"/>
</dbReference>
<name>A0A1M7UE07_9BRAD</name>
<dbReference type="Gene3D" id="1.25.40.10">
    <property type="entry name" value="Tetratricopeptide repeat domain"/>
    <property type="match status" value="2"/>
</dbReference>
<dbReference type="PROSITE" id="PS50005">
    <property type="entry name" value="TPR"/>
    <property type="match status" value="2"/>
</dbReference>
<evidence type="ECO:0000256" key="1">
    <source>
        <dbReference type="PROSITE-ProRule" id="PRU00339"/>
    </source>
</evidence>
<dbReference type="Pfam" id="PF14559">
    <property type="entry name" value="TPR_19"/>
    <property type="match status" value="1"/>
</dbReference>
<evidence type="ECO:0000313" key="3">
    <source>
        <dbReference type="Proteomes" id="UP000184096"/>
    </source>
</evidence>
<keyword evidence="1" id="KW-0802">TPR repeat</keyword>
<gene>
    <name evidence="2" type="ORF">SAMN05444170_4662</name>
</gene>
<accession>A0A1M7UE07</accession>
<protein>
    <submittedName>
        <fullName evidence="2">Tetratricopeptide repeat-containing protein</fullName>
    </submittedName>
</protein>
<sequence length="268" mass="29162">MTTSEDIVRRAAAAFNAGRRDEARQLCEEGLVTSPGEPMISHLLAAVLATSGEFDAARKHVEASLTAQPDNAAARLLAARLARMAGEFDRALEHLDRGIAVAPQREAFIEKARTFDQAGLWPQARQAWNAILDVIPDHAEAAARSGRLAWEDGEAALAVKFLERATQKDAPASVWFDLGLARQDLRDYTNATAAYRKAIELKDDHAEAVFNLGVVLQETGDLDAAMRAYAQAYRLRPSSFGNIAMALTSASHGRLWLDEAALRRELGG</sequence>
<dbReference type="EMBL" id="LT670849">
    <property type="protein sequence ID" value="SHN81239.1"/>
    <property type="molecule type" value="Genomic_DNA"/>
</dbReference>
<dbReference type="InterPro" id="IPR019734">
    <property type="entry name" value="TPR_rpt"/>
</dbReference>
<dbReference type="OrthoDB" id="7300654at2"/>
<dbReference type="PANTHER" id="PTHR44216">
    <property type="entry name" value="PROTEIN O-MANNOSYL-TRANSFERASE TMTC2"/>
    <property type="match status" value="1"/>
</dbReference>
<feature type="repeat" description="TPR" evidence="1">
    <location>
        <begin position="172"/>
        <end position="205"/>
    </location>
</feature>
<evidence type="ECO:0000313" key="2">
    <source>
        <dbReference type="EMBL" id="SHN81239.1"/>
    </source>
</evidence>
<dbReference type="PANTHER" id="PTHR44216:SF3">
    <property type="entry name" value="PROTEIN O-MANNOSYL-TRANSFERASE TMTC2"/>
    <property type="match status" value="1"/>
</dbReference>
<keyword evidence="3" id="KW-1185">Reference proteome</keyword>
<dbReference type="InterPro" id="IPR011990">
    <property type="entry name" value="TPR-like_helical_dom_sf"/>
</dbReference>